<sequence length="257" mass="29926">MPFYNRIDVRKLPRSRQLEEGSYKNGQRHCIFNAVHDKYTGEWKRDKKTGKGALLTRNMDLYEGDFLNNYRHGHGILAYLLPKYKVFRLAYSGEWKFGRMHGKGLRDYPGEGFYLGFFQHGKRHGCGQMFYHDGAFYDGNWIEDKREGIGLFLFKNGNRYEGNWLNDKKNGKGMLYFLNVGQIMIGFWNHDVCASSTITDLPYRQAAMAPTLYPIPKNTLVTLEIMCKNAELVSKSEGSLETLMMHYNRSLAESKYF</sequence>
<protein>
    <recommendedName>
        <fullName evidence="4">MORN repeat-containing protein 3</fullName>
    </recommendedName>
</protein>
<proteinExistence type="predicted"/>
<keyword evidence="7" id="KW-1185">Reference proteome</keyword>
<name>A0A9N9TXD7_PHYSR</name>
<dbReference type="OrthoDB" id="270720at2759"/>
<dbReference type="FunFam" id="2.20.110.10:FF:000002">
    <property type="entry name" value="Phosphatidylinositol 4-phosphate 5-kinase 8"/>
    <property type="match status" value="1"/>
</dbReference>
<evidence type="ECO:0000256" key="5">
    <source>
        <dbReference type="ARBA" id="ARBA00045851"/>
    </source>
</evidence>
<organism evidence="6 7">
    <name type="scientific">Phyllotreta striolata</name>
    <name type="common">Striped flea beetle</name>
    <name type="synonym">Crioceris striolata</name>
    <dbReference type="NCBI Taxonomy" id="444603"/>
    <lineage>
        <taxon>Eukaryota</taxon>
        <taxon>Metazoa</taxon>
        <taxon>Ecdysozoa</taxon>
        <taxon>Arthropoda</taxon>
        <taxon>Hexapoda</taxon>
        <taxon>Insecta</taxon>
        <taxon>Pterygota</taxon>
        <taxon>Neoptera</taxon>
        <taxon>Endopterygota</taxon>
        <taxon>Coleoptera</taxon>
        <taxon>Polyphaga</taxon>
        <taxon>Cucujiformia</taxon>
        <taxon>Chrysomeloidea</taxon>
        <taxon>Chrysomelidae</taxon>
        <taxon>Galerucinae</taxon>
        <taxon>Alticini</taxon>
        <taxon>Phyllotreta</taxon>
    </lineage>
</organism>
<evidence type="ECO:0000256" key="3">
    <source>
        <dbReference type="ARBA" id="ARBA00023329"/>
    </source>
</evidence>
<reference evidence="6" key="1">
    <citation type="submission" date="2022-01" db="EMBL/GenBank/DDBJ databases">
        <authorList>
            <person name="King R."/>
        </authorList>
    </citation>
    <scope>NUCLEOTIDE SEQUENCE</scope>
</reference>
<keyword evidence="2" id="KW-0677">Repeat</keyword>
<dbReference type="GO" id="GO:0001669">
    <property type="term" value="C:acrosomal vesicle"/>
    <property type="evidence" value="ECO:0007669"/>
    <property type="project" value="UniProtKB-SubCell"/>
</dbReference>
<evidence type="ECO:0000313" key="7">
    <source>
        <dbReference type="Proteomes" id="UP001153712"/>
    </source>
</evidence>
<dbReference type="Proteomes" id="UP001153712">
    <property type="component" value="Chromosome 7"/>
</dbReference>
<dbReference type="Pfam" id="PF02493">
    <property type="entry name" value="MORN"/>
    <property type="match status" value="7"/>
</dbReference>
<evidence type="ECO:0000256" key="1">
    <source>
        <dbReference type="ARBA" id="ARBA00004218"/>
    </source>
</evidence>
<comment type="subcellular location">
    <subcellularLocation>
        <location evidence="1">Cytoplasmic vesicle</location>
        <location evidence="1">Secretory vesicle</location>
        <location evidence="1">Acrosome</location>
    </subcellularLocation>
</comment>
<dbReference type="InterPro" id="IPR052472">
    <property type="entry name" value="MORN3"/>
</dbReference>
<comment type="function">
    <text evidence="5">Assembles a suppression complex (suppresome) by tethering SIRT1 and MDM2 to regulate composite modifications of p53/TP53. Confers both deacetylation-mediated functional inactivation, by SIRT1, and ubiquitination-dependent degradation, by MDM2, of p53/TP53, promoting a proliferative and cell survival behaviors. May play a role in the regulation of spermatogenesis.</text>
</comment>
<dbReference type="EMBL" id="OU900100">
    <property type="protein sequence ID" value="CAG9864140.1"/>
    <property type="molecule type" value="Genomic_DNA"/>
</dbReference>
<gene>
    <name evidence="6" type="ORF">PHYEVI_LOCUS10397</name>
</gene>
<dbReference type="SMART" id="SM00698">
    <property type="entry name" value="MORN"/>
    <property type="match status" value="6"/>
</dbReference>
<dbReference type="PANTHER" id="PTHR46511">
    <property type="entry name" value="MORN REPEAT-CONTAINING PROTEIN 3"/>
    <property type="match status" value="1"/>
</dbReference>
<accession>A0A9N9TXD7</accession>
<evidence type="ECO:0000256" key="4">
    <source>
        <dbReference type="ARBA" id="ARBA00039854"/>
    </source>
</evidence>
<dbReference type="Gene3D" id="2.20.110.10">
    <property type="entry name" value="Histone H3 K4-specific methyltransferase SET7/9 N-terminal domain"/>
    <property type="match status" value="3"/>
</dbReference>
<dbReference type="SUPFAM" id="SSF82185">
    <property type="entry name" value="Histone H3 K4-specific methyltransferase SET7/9 N-terminal domain"/>
    <property type="match status" value="2"/>
</dbReference>
<dbReference type="AlphaFoldDB" id="A0A9N9TXD7"/>
<dbReference type="PANTHER" id="PTHR46511:SF1">
    <property type="entry name" value="MORN REPEAT-CONTAINING PROTEIN 3"/>
    <property type="match status" value="1"/>
</dbReference>
<dbReference type="InterPro" id="IPR003409">
    <property type="entry name" value="MORN"/>
</dbReference>
<keyword evidence="3" id="KW-0968">Cytoplasmic vesicle</keyword>
<evidence type="ECO:0000256" key="2">
    <source>
        <dbReference type="ARBA" id="ARBA00022737"/>
    </source>
</evidence>
<evidence type="ECO:0000313" key="6">
    <source>
        <dbReference type="EMBL" id="CAG9864140.1"/>
    </source>
</evidence>